<evidence type="ECO:0000313" key="1">
    <source>
        <dbReference type="EMBL" id="CAI2378818.1"/>
    </source>
</evidence>
<reference evidence="1" key="1">
    <citation type="submission" date="2023-07" db="EMBL/GenBank/DDBJ databases">
        <authorList>
            <consortium name="AG Swart"/>
            <person name="Singh M."/>
            <person name="Singh A."/>
            <person name="Seah K."/>
            <person name="Emmerich C."/>
        </authorList>
    </citation>
    <scope>NUCLEOTIDE SEQUENCE</scope>
    <source>
        <strain evidence="1">DP1</strain>
    </source>
</reference>
<proteinExistence type="predicted"/>
<comment type="caution">
    <text evidence="1">The sequence shown here is derived from an EMBL/GenBank/DDBJ whole genome shotgun (WGS) entry which is preliminary data.</text>
</comment>
<dbReference type="Proteomes" id="UP001295684">
    <property type="component" value="Unassembled WGS sequence"/>
</dbReference>
<protein>
    <submittedName>
        <fullName evidence="1">Uncharacterized protein</fullName>
    </submittedName>
</protein>
<evidence type="ECO:0000313" key="2">
    <source>
        <dbReference type="Proteomes" id="UP001295684"/>
    </source>
</evidence>
<dbReference type="EMBL" id="CAMPGE010020587">
    <property type="protein sequence ID" value="CAI2378818.1"/>
    <property type="molecule type" value="Genomic_DNA"/>
</dbReference>
<dbReference type="AlphaFoldDB" id="A0AAD2D451"/>
<gene>
    <name evidence="1" type="ORF">ECRASSUSDP1_LOCUS20218</name>
</gene>
<name>A0AAD2D451_EUPCR</name>
<sequence length="111" mass="12836">MKERTRRKEIQMNLVKYFPHRISNLMILGEELCSCSNSFVDLTKIASRVEFGITLNNMVINLSQLKKILVAFKHLETLNLDKCKLSISKLFDFSEALKTPSLRDYLLKNVG</sequence>
<accession>A0AAD2D451</accession>
<keyword evidence="2" id="KW-1185">Reference proteome</keyword>
<organism evidence="1 2">
    <name type="scientific">Euplotes crassus</name>
    <dbReference type="NCBI Taxonomy" id="5936"/>
    <lineage>
        <taxon>Eukaryota</taxon>
        <taxon>Sar</taxon>
        <taxon>Alveolata</taxon>
        <taxon>Ciliophora</taxon>
        <taxon>Intramacronucleata</taxon>
        <taxon>Spirotrichea</taxon>
        <taxon>Hypotrichia</taxon>
        <taxon>Euplotida</taxon>
        <taxon>Euplotidae</taxon>
        <taxon>Moneuplotes</taxon>
    </lineage>
</organism>